<dbReference type="Pfam" id="PF00685">
    <property type="entry name" value="Sulfotransfer_1"/>
    <property type="match status" value="1"/>
</dbReference>
<dbReference type="EC" id="2.8.2.-" evidence="3"/>
<protein>
    <recommendedName>
        <fullName evidence="3">Sulfotransferase</fullName>
        <ecNumber evidence="3">2.8.2.-</ecNumber>
    </recommendedName>
</protein>
<dbReference type="InterPro" id="IPR000863">
    <property type="entry name" value="Sulfotransferase_dom"/>
</dbReference>
<dbReference type="SUPFAM" id="SSF52540">
    <property type="entry name" value="P-loop containing nucleoside triphosphate hydrolases"/>
    <property type="match status" value="1"/>
</dbReference>
<dbReference type="PANTHER" id="PTHR11783">
    <property type="entry name" value="SULFOTRANSFERASE SULT"/>
    <property type="match status" value="1"/>
</dbReference>
<keyword evidence="6" id="KW-1185">Reference proteome</keyword>
<accession>A0AAV6IJ97</accession>
<feature type="domain" description="Sulfotransferase" evidence="4">
    <location>
        <begin position="50"/>
        <end position="306"/>
    </location>
</feature>
<dbReference type="GO" id="GO:0008146">
    <property type="term" value="F:sulfotransferase activity"/>
    <property type="evidence" value="ECO:0007669"/>
    <property type="project" value="InterPro"/>
</dbReference>
<comment type="similarity">
    <text evidence="1 3">Belongs to the sulfotransferase 1 family.</text>
</comment>
<name>A0AAV6IJ97_9ERIC</name>
<dbReference type="Gene3D" id="3.40.50.300">
    <property type="entry name" value="P-loop containing nucleotide triphosphate hydrolases"/>
    <property type="match status" value="1"/>
</dbReference>
<proteinExistence type="inferred from homology"/>
<evidence type="ECO:0000313" key="5">
    <source>
        <dbReference type="EMBL" id="KAG5526729.1"/>
    </source>
</evidence>
<dbReference type="EMBL" id="JACTNZ010000011">
    <property type="protein sequence ID" value="KAG5526729.1"/>
    <property type="molecule type" value="Genomic_DNA"/>
</dbReference>
<comment type="caution">
    <text evidence="5">The sequence shown here is derived from an EMBL/GenBank/DDBJ whole genome shotgun (WGS) entry which is preliminary data.</text>
</comment>
<reference evidence="5" key="1">
    <citation type="submission" date="2020-08" db="EMBL/GenBank/DDBJ databases">
        <title>Plant Genome Project.</title>
        <authorList>
            <person name="Zhang R.-G."/>
        </authorList>
    </citation>
    <scope>NUCLEOTIDE SEQUENCE</scope>
    <source>
        <strain evidence="5">WSP0</strain>
        <tissue evidence="5">Leaf</tissue>
    </source>
</reference>
<keyword evidence="2 3" id="KW-0808">Transferase</keyword>
<dbReference type="AlphaFoldDB" id="A0AAV6IJ97"/>
<evidence type="ECO:0000256" key="3">
    <source>
        <dbReference type="RuleBase" id="RU361155"/>
    </source>
</evidence>
<organism evidence="5 6">
    <name type="scientific">Rhododendron griersonianum</name>
    <dbReference type="NCBI Taxonomy" id="479676"/>
    <lineage>
        <taxon>Eukaryota</taxon>
        <taxon>Viridiplantae</taxon>
        <taxon>Streptophyta</taxon>
        <taxon>Embryophyta</taxon>
        <taxon>Tracheophyta</taxon>
        <taxon>Spermatophyta</taxon>
        <taxon>Magnoliopsida</taxon>
        <taxon>eudicotyledons</taxon>
        <taxon>Gunneridae</taxon>
        <taxon>Pentapetalae</taxon>
        <taxon>asterids</taxon>
        <taxon>Ericales</taxon>
        <taxon>Ericaceae</taxon>
        <taxon>Ericoideae</taxon>
        <taxon>Rhodoreae</taxon>
        <taxon>Rhododendron</taxon>
    </lineage>
</organism>
<sequence length="328" mass="37605">MEIQNPNMDPSLPKAISGKNDVICQFQGFWVLPIFLQGTKQVLEHFKPLPNDVILASFPKTGTTWLKALLYSITNRSSKNLLITTHPHELVPSLELQVYANSSPHFPTPTSSSTRIFSTHMPYQIIGEILNSSDCRIVYVARNPKDTLISYWHFKNSMLLRKGDQPHPLEDFVSKFCEGTVLFGPYFDHVLGYRKEGLERPKKIFFITFEELKNDTNTHVKRLAEFLGCPFEGEDREEQVEEVVRGCSIDTLKSHEVNKSSDVPSWCMMPYNAFFRKGQVGDHANYLTKDMIERIDKLTREKFHGSIFEEKTECSSDTRSSLTSNTAR</sequence>
<evidence type="ECO:0000256" key="1">
    <source>
        <dbReference type="ARBA" id="ARBA00005771"/>
    </source>
</evidence>
<evidence type="ECO:0000313" key="6">
    <source>
        <dbReference type="Proteomes" id="UP000823749"/>
    </source>
</evidence>
<dbReference type="InterPro" id="IPR027417">
    <property type="entry name" value="P-loop_NTPase"/>
</dbReference>
<gene>
    <name evidence="5" type="ORF">RHGRI_032851</name>
</gene>
<evidence type="ECO:0000259" key="4">
    <source>
        <dbReference type="Pfam" id="PF00685"/>
    </source>
</evidence>
<dbReference type="Proteomes" id="UP000823749">
    <property type="component" value="Chromosome 11"/>
</dbReference>
<evidence type="ECO:0000256" key="2">
    <source>
        <dbReference type="ARBA" id="ARBA00022679"/>
    </source>
</evidence>